<proteinExistence type="predicted"/>
<comment type="caution">
    <text evidence="1">The sequence shown here is derived from an EMBL/GenBank/DDBJ whole genome shotgun (WGS) entry which is preliminary data.</text>
</comment>
<sequence length="131" mass="14646">MDTLFLRRQSIQEHRGYLASFNRFHHLNCGLIDSIIWSSIDSILFLASLPGLVSQAIDFQISKPKAISSFIQACGARYRKCNQWKHFISVLLISSPDLFPFFFAATMELKVAFGALNTALYIGVVGGNVCL</sequence>
<name>A0ACB9FPU5_ARCLA</name>
<accession>A0ACB9FPU5</accession>
<evidence type="ECO:0000313" key="1">
    <source>
        <dbReference type="EMBL" id="KAI3773164.1"/>
    </source>
</evidence>
<protein>
    <submittedName>
        <fullName evidence="1">Uncharacterized protein</fullName>
    </submittedName>
</protein>
<reference evidence="1 2" key="2">
    <citation type="journal article" date="2022" name="Mol. Ecol. Resour.">
        <title>The genomes of chicory, endive, great burdock and yacon provide insights into Asteraceae paleo-polyploidization history and plant inulin production.</title>
        <authorList>
            <person name="Fan W."/>
            <person name="Wang S."/>
            <person name="Wang H."/>
            <person name="Wang A."/>
            <person name="Jiang F."/>
            <person name="Liu H."/>
            <person name="Zhao H."/>
            <person name="Xu D."/>
            <person name="Zhang Y."/>
        </authorList>
    </citation>
    <scope>NUCLEOTIDE SEQUENCE [LARGE SCALE GENOMIC DNA]</scope>
    <source>
        <strain evidence="2">cv. Niubang</strain>
    </source>
</reference>
<dbReference type="EMBL" id="CM042047">
    <property type="protein sequence ID" value="KAI3773164.1"/>
    <property type="molecule type" value="Genomic_DNA"/>
</dbReference>
<gene>
    <name evidence="1" type="ORF">L6452_04367</name>
</gene>
<organism evidence="1 2">
    <name type="scientific">Arctium lappa</name>
    <name type="common">Greater burdock</name>
    <name type="synonym">Lappa major</name>
    <dbReference type="NCBI Taxonomy" id="4217"/>
    <lineage>
        <taxon>Eukaryota</taxon>
        <taxon>Viridiplantae</taxon>
        <taxon>Streptophyta</taxon>
        <taxon>Embryophyta</taxon>
        <taxon>Tracheophyta</taxon>
        <taxon>Spermatophyta</taxon>
        <taxon>Magnoliopsida</taxon>
        <taxon>eudicotyledons</taxon>
        <taxon>Gunneridae</taxon>
        <taxon>Pentapetalae</taxon>
        <taxon>asterids</taxon>
        <taxon>campanulids</taxon>
        <taxon>Asterales</taxon>
        <taxon>Asteraceae</taxon>
        <taxon>Carduoideae</taxon>
        <taxon>Cardueae</taxon>
        <taxon>Arctiinae</taxon>
        <taxon>Arctium</taxon>
    </lineage>
</organism>
<evidence type="ECO:0000313" key="2">
    <source>
        <dbReference type="Proteomes" id="UP001055879"/>
    </source>
</evidence>
<dbReference type="Proteomes" id="UP001055879">
    <property type="component" value="Linkage Group LG01"/>
</dbReference>
<reference evidence="2" key="1">
    <citation type="journal article" date="2022" name="Mol. Ecol. Resour.">
        <title>The genomes of chicory, endive, great burdock and yacon provide insights into Asteraceae palaeo-polyploidization history and plant inulin production.</title>
        <authorList>
            <person name="Fan W."/>
            <person name="Wang S."/>
            <person name="Wang H."/>
            <person name="Wang A."/>
            <person name="Jiang F."/>
            <person name="Liu H."/>
            <person name="Zhao H."/>
            <person name="Xu D."/>
            <person name="Zhang Y."/>
        </authorList>
    </citation>
    <scope>NUCLEOTIDE SEQUENCE [LARGE SCALE GENOMIC DNA]</scope>
    <source>
        <strain evidence="2">cv. Niubang</strain>
    </source>
</reference>
<keyword evidence="2" id="KW-1185">Reference proteome</keyword>